<dbReference type="EMBL" id="OZ019902">
    <property type="protein sequence ID" value="CAK9195049.1"/>
    <property type="molecule type" value="Genomic_DNA"/>
</dbReference>
<evidence type="ECO:0000313" key="1">
    <source>
        <dbReference type="EMBL" id="CAK9195049.1"/>
    </source>
</evidence>
<organism evidence="1 2">
    <name type="scientific">Sphagnum troendelagicum</name>
    <dbReference type="NCBI Taxonomy" id="128251"/>
    <lineage>
        <taxon>Eukaryota</taxon>
        <taxon>Viridiplantae</taxon>
        <taxon>Streptophyta</taxon>
        <taxon>Embryophyta</taxon>
        <taxon>Bryophyta</taxon>
        <taxon>Sphagnophytina</taxon>
        <taxon>Sphagnopsida</taxon>
        <taxon>Sphagnales</taxon>
        <taxon>Sphagnaceae</taxon>
        <taxon>Sphagnum</taxon>
    </lineage>
</organism>
<feature type="non-terminal residue" evidence="1">
    <location>
        <position position="1"/>
    </location>
</feature>
<accession>A0ABP0TF64</accession>
<reference evidence="1" key="1">
    <citation type="submission" date="2024-02" db="EMBL/GenBank/DDBJ databases">
        <authorList>
            <consortium name="ELIXIR-Norway"/>
            <consortium name="Elixir Norway"/>
        </authorList>
    </citation>
    <scope>NUCLEOTIDE SEQUENCE</scope>
</reference>
<proteinExistence type="predicted"/>
<keyword evidence="2" id="KW-1185">Reference proteome</keyword>
<protein>
    <submittedName>
        <fullName evidence="1">Uncharacterized protein</fullName>
    </submittedName>
</protein>
<feature type="non-terminal residue" evidence="1">
    <location>
        <position position="100"/>
    </location>
</feature>
<gene>
    <name evidence="1" type="ORF">CSSPTR1EN2_LOCUS2830</name>
</gene>
<name>A0ABP0TF64_9BRYO</name>
<dbReference type="Proteomes" id="UP001497512">
    <property type="component" value="Chromosome 10"/>
</dbReference>
<evidence type="ECO:0000313" key="2">
    <source>
        <dbReference type="Proteomes" id="UP001497512"/>
    </source>
</evidence>
<sequence length="100" mass="11830">MAYVDHAFSISDDPTETYIVNNKPPIKEIAFAIVLLSLGARFHVWYRHGCEQGWRRSGAWNRFLNSWSSSVFAWLLLYQDCILCLQRLQRVFFLQYPSRL</sequence>